<dbReference type="GO" id="GO:0015074">
    <property type="term" value="P:DNA integration"/>
    <property type="evidence" value="ECO:0007669"/>
    <property type="project" value="UniProtKB-KW"/>
</dbReference>
<proteinExistence type="predicted"/>
<gene>
    <name evidence="26" type="ORF">Kpol_455p14</name>
</gene>
<reference evidence="26 27" key="1">
    <citation type="journal article" date="2007" name="Proc. Natl. Acad. Sci. U.S.A.">
        <title>Independent sorting-out of thousands of duplicated gene pairs in two yeast species descended from a whole-genome duplication.</title>
        <authorList>
            <person name="Scannell D.R."/>
            <person name="Frank A.C."/>
            <person name="Conant G.C."/>
            <person name="Byrne K.P."/>
            <person name="Woolfit M."/>
            <person name="Wolfe K.H."/>
        </authorList>
    </citation>
    <scope>NUCLEOTIDE SEQUENCE [LARGE SCALE GENOMIC DNA]</scope>
    <source>
        <strain evidence="27">ATCC 22028 / DSM 70294 / BCRC 21397 / CBS 2163 / NBRC 10782 / NRRL Y-8283 / UCD 57-17</strain>
    </source>
</reference>
<evidence type="ECO:0000256" key="21">
    <source>
        <dbReference type="ARBA" id="ARBA00025615"/>
    </source>
</evidence>
<dbReference type="STRING" id="436907.A7TR35"/>
<dbReference type="PROSITE" id="PS50994">
    <property type="entry name" value="INTEGRASE"/>
    <property type="match status" value="1"/>
</dbReference>
<keyword evidence="7" id="KW-0548">Nucleotidyltransferase</keyword>
<evidence type="ECO:0000256" key="14">
    <source>
        <dbReference type="ARBA" id="ARBA00022908"/>
    </source>
</evidence>
<dbReference type="InterPro" id="IPR039537">
    <property type="entry name" value="Retrotran_Ty1/copia-like"/>
</dbReference>
<dbReference type="GO" id="GO:0003723">
    <property type="term" value="F:RNA binding"/>
    <property type="evidence" value="ECO:0007669"/>
    <property type="project" value="UniProtKB-KW"/>
</dbReference>
<dbReference type="KEGG" id="vpo:Kpol_455p14"/>
<evidence type="ECO:0000256" key="16">
    <source>
        <dbReference type="ARBA" id="ARBA00022932"/>
    </source>
</evidence>
<evidence type="ECO:0000313" key="27">
    <source>
        <dbReference type="Proteomes" id="UP000000267"/>
    </source>
</evidence>
<dbReference type="InterPro" id="IPR012337">
    <property type="entry name" value="RNaseH-like_sf"/>
</dbReference>
<dbReference type="PANTHER" id="PTHR42648:SF11">
    <property type="entry name" value="TRANSPOSON TY4-P GAG-POL POLYPROTEIN"/>
    <property type="match status" value="1"/>
</dbReference>
<evidence type="ECO:0000256" key="22">
    <source>
        <dbReference type="ARBA" id="ARBA00048173"/>
    </source>
</evidence>
<keyword evidence="14" id="KW-0229">DNA integration</keyword>
<dbReference type="OMA" id="ICHEYTI"/>
<evidence type="ECO:0000259" key="25">
    <source>
        <dbReference type="PROSITE" id="PS50994"/>
    </source>
</evidence>
<keyword evidence="15" id="KW-0695">RNA-directed DNA polymerase</keyword>
<comment type="function">
    <text evidence="21">Integrase (IN) targets the VLP to the nucleus, where a subparticle preintegration complex (PIC) containing at least integrase and the newly synthesized dsDNA copy of the retrotransposon must transit the nuclear membrane. Once in the nucleus, integrase performs the integration of the dsDNA into the host genome.</text>
</comment>
<dbReference type="Pfam" id="PF25597">
    <property type="entry name" value="SH3_retrovirus"/>
    <property type="match status" value="1"/>
</dbReference>
<evidence type="ECO:0000256" key="6">
    <source>
        <dbReference type="ARBA" id="ARBA00022679"/>
    </source>
</evidence>
<keyword evidence="16" id="KW-0239">DNA-directed DNA polymerase</keyword>
<dbReference type="InParanoid" id="A7TR35"/>
<feature type="region of interest" description="Disordered" evidence="24">
    <location>
        <begin position="258"/>
        <end position="278"/>
    </location>
</feature>
<comment type="catalytic activity">
    <reaction evidence="22">
        <text>DNA(n) + a 2'-deoxyribonucleoside 5'-triphosphate = DNA(n+1) + diphosphate</text>
        <dbReference type="Rhea" id="RHEA:22508"/>
        <dbReference type="Rhea" id="RHEA-COMP:17339"/>
        <dbReference type="Rhea" id="RHEA-COMP:17340"/>
        <dbReference type="ChEBI" id="CHEBI:33019"/>
        <dbReference type="ChEBI" id="CHEBI:61560"/>
        <dbReference type="ChEBI" id="CHEBI:173112"/>
        <dbReference type="EC" id="2.7.7.49"/>
    </reaction>
</comment>
<evidence type="ECO:0000256" key="4">
    <source>
        <dbReference type="ARBA" id="ARBA00022490"/>
    </source>
</evidence>
<keyword evidence="18" id="KW-0233">DNA recombination</keyword>
<evidence type="ECO:0000313" key="26">
    <source>
        <dbReference type="EMBL" id="EDO15283.1"/>
    </source>
</evidence>
<keyword evidence="5" id="KW-0815">Transposition</keyword>
<dbReference type="GO" id="GO:0004523">
    <property type="term" value="F:RNA-DNA hybrid ribonuclease activity"/>
    <property type="evidence" value="ECO:0007669"/>
    <property type="project" value="UniProtKB-EC"/>
</dbReference>
<dbReference type="GeneID" id="5543346"/>
<keyword evidence="27" id="KW-1185">Reference proteome</keyword>
<evidence type="ECO:0000256" key="24">
    <source>
        <dbReference type="SAM" id="MobiDB-lite"/>
    </source>
</evidence>
<comment type="catalytic activity">
    <reaction evidence="23">
        <text>DNA(n) + a 2'-deoxyribonucleoside 5'-triphosphate = DNA(n+1) + diphosphate</text>
        <dbReference type="Rhea" id="RHEA:22508"/>
        <dbReference type="Rhea" id="RHEA-COMP:17339"/>
        <dbReference type="Rhea" id="RHEA-COMP:17340"/>
        <dbReference type="ChEBI" id="CHEBI:33019"/>
        <dbReference type="ChEBI" id="CHEBI:61560"/>
        <dbReference type="ChEBI" id="CHEBI:173112"/>
        <dbReference type="EC" id="2.7.7.7"/>
    </reaction>
</comment>
<dbReference type="Proteomes" id="UP000000267">
    <property type="component" value="Unassembled WGS sequence"/>
</dbReference>
<keyword evidence="4" id="KW-0963">Cytoplasm</keyword>
<comment type="catalytic activity">
    <reaction evidence="1">
        <text>Endonucleolytic cleavage to 5'-phosphomonoester.</text>
        <dbReference type="EC" id="3.1.26.4"/>
    </reaction>
</comment>
<evidence type="ECO:0000256" key="12">
    <source>
        <dbReference type="ARBA" id="ARBA00022842"/>
    </source>
</evidence>
<keyword evidence="6" id="KW-0808">Transferase</keyword>
<dbReference type="EMBL" id="DS480469">
    <property type="protein sequence ID" value="EDO15283.1"/>
    <property type="molecule type" value="Genomic_DNA"/>
</dbReference>
<evidence type="ECO:0000256" key="3">
    <source>
        <dbReference type="ARBA" id="ARBA00004496"/>
    </source>
</evidence>
<evidence type="ECO:0000256" key="11">
    <source>
        <dbReference type="ARBA" id="ARBA00022801"/>
    </source>
</evidence>
<name>A7TR35_VANPO</name>
<dbReference type="OrthoDB" id="4069947at2759"/>
<dbReference type="InterPro" id="IPR001584">
    <property type="entry name" value="Integrase_cat-core"/>
</dbReference>
<keyword evidence="11" id="KW-0378">Hydrolase</keyword>
<dbReference type="AlphaFoldDB" id="A7TR35"/>
<feature type="domain" description="Integrase catalytic" evidence="25">
    <location>
        <begin position="1"/>
        <end position="143"/>
    </location>
</feature>
<dbReference type="Gene3D" id="3.30.420.10">
    <property type="entry name" value="Ribonuclease H-like superfamily/Ribonuclease H"/>
    <property type="match status" value="1"/>
</dbReference>
<dbReference type="GO" id="GO:0032196">
    <property type="term" value="P:transposition"/>
    <property type="evidence" value="ECO:0007669"/>
    <property type="project" value="UniProtKB-KW"/>
</dbReference>
<dbReference type="GO" id="GO:0005737">
    <property type="term" value="C:cytoplasm"/>
    <property type="evidence" value="ECO:0007669"/>
    <property type="project" value="UniProtKB-SubCell"/>
</dbReference>
<evidence type="ECO:0000256" key="8">
    <source>
        <dbReference type="ARBA" id="ARBA00022722"/>
    </source>
</evidence>
<dbReference type="Pfam" id="PF00665">
    <property type="entry name" value="rve"/>
    <property type="match status" value="1"/>
</dbReference>
<evidence type="ECO:0000256" key="18">
    <source>
        <dbReference type="ARBA" id="ARBA00023172"/>
    </source>
</evidence>
<dbReference type="GO" id="GO:0005634">
    <property type="term" value="C:nucleus"/>
    <property type="evidence" value="ECO:0007669"/>
    <property type="project" value="UniProtKB-SubCell"/>
</dbReference>
<keyword evidence="13" id="KW-0694">RNA-binding</keyword>
<comment type="subcellular location">
    <subcellularLocation>
        <location evidence="3">Cytoplasm</location>
    </subcellularLocation>
    <subcellularLocation>
        <location evidence="2">Nucleus</location>
    </subcellularLocation>
</comment>
<keyword evidence="12" id="KW-0460">Magnesium</keyword>
<dbReference type="GO" id="GO:0003677">
    <property type="term" value="F:DNA binding"/>
    <property type="evidence" value="ECO:0007669"/>
    <property type="project" value="UniProtKB-KW"/>
</dbReference>
<evidence type="ECO:0000256" key="9">
    <source>
        <dbReference type="ARBA" id="ARBA00022723"/>
    </source>
</evidence>
<keyword evidence="17" id="KW-0238">DNA-binding</keyword>
<evidence type="ECO:0000256" key="10">
    <source>
        <dbReference type="ARBA" id="ARBA00022759"/>
    </source>
</evidence>
<dbReference type="GO" id="GO:0006310">
    <property type="term" value="P:DNA recombination"/>
    <property type="evidence" value="ECO:0007669"/>
    <property type="project" value="UniProtKB-KW"/>
</dbReference>
<dbReference type="GO" id="GO:0003964">
    <property type="term" value="F:RNA-directed DNA polymerase activity"/>
    <property type="evidence" value="ECO:0007669"/>
    <property type="project" value="UniProtKB-KW"/>
</dbReference>
<evidence type="ECO:0000256" key="13">
    <source>
        <dbReference type="ARBA" id="ARBA00022884"/>
    </source>
</evidence>
<keyword evidence="10" id="KW-0255">Endonuclease</keyword>
<dbReference type="RefSeq" id="XP_001643141.1">
    <property type="nucleotide sequence ID" value="XM_001643091.1"/>
</dbReference>
<evidence type="ECO:0000256" key="1">
    <source>
        <dbReference type="ARBA" id="ARBA00000077"/>
    </source>
</evidence>
<evidence type="ECO:0000256" key="2">
    <source>
        <dbReference type="ARBA" id="ARBA00004123"/>
    </source>
</evidence>
<evidence type="ECO:0000256" key="17">
    <source>
        <dbReference type="ARBA" id="ARBA00023125"/>
    </source>
</evidence>
<evidence type="ECO:0000256" key="7">
    <source>
        <dbReference type="ARBA" id="ARBA00022695"/>
    </source>
</evidence>
<evidence type="ECO:0000256" key="15">
    <source>
        <dbReference type="ARBA" id="ARBA00022918"/>
    </source>
</evidence>
<dbReference type="eggNOG" id="KOG0017">
    <property type="taxonomic scope" value="Eukaryota"/>
</dbReference>
<evidence type="ECO:0000256" key="20">
    <source>
        <dbReference type="ARBA" id="ARBA00025590"/>
    </source>
</evidence>
<dbReference type="InterPro" id="IPR036397">
    <property type="entry name" value="RNaseH_sf"/>
</dbReference>
<dbReference type="PhylomeDB" id="A7TR35"/>
<protein>
    <submittedName>
        <fullName evidence="26">Tkp5 protein</fullName>
    </submittedName>
</protein>
<accession>A7TR35</accession>
<keyword evidence="8" id="KW-0540">Nuclease</keyword>
<evidence type="ECO:0000256" key="23">
    <source>
        <dbReference type="ARBA" id="ARBA00049244"/>
    </source>
</evidence>
<dbReference type="GO" id="GO:0046872">
    <property type="term" value="F:metal ion binding"/>
    <property type="evidence" value="ECO:0007669"/>
    <property type="project" value="UniProtKB-KW"/>
</dbReference>
<dbReference type="InterPro" id="IPR057670">
    <property type="entry name" value="SH3_retrovirus"/>
</dbReference>
<sequence>MTIRDAYSRYYTVIHLNAKKDAIQELIDWINRTENFFSSRGGYKVGSIKTDNGGEFKNTVLHEYLISKGITHELTIPYSSFQNGAVERAHRTIEERARSLLISGRVLPELWSEAVFCAVYLINRTPVPSKKNFIPAALWVQVESFTFDNLGTFGCTAYISLPPQLRDSKLSPTSIKGVHVGYDSHHKGYRIYEIETGRIFVSDQVKFDKNVFPLEGVSIAELPQKYATSPINGVPSYSTVTSGSSSYCPSGNITILSPLLSPPSDSPNGNDIDHDTNM</sequence>
<keyword evidence="9" id="KW-0479">Metal-binding</keyword>
<organism evidence="27">
    <name type="scientific">Vanderwaltozyma polyspora (strain ATCC 22028 / DSM 70294 / BCRC 21397 / CBS 2163 / NBRC 10782 / NRRL Y-8283 / UCD 57-17)</name>
    <name type="common">Kluyveromyces polysporus</name>
    <dbReference type="NCBI Taxonomy" id="436907"/>
    <lineage>
        <taxon>Eukaryota</taxon>
        <taxon>Fungi</taxon>
        <taxon>Dikarya</taxon>
        <taxon>Ascomycota</taxon>
        <taxon>Saccharomycotina</taxon>
        <taxon>Saccharomycetes</taxon>
        <taxon>Saccharomycetales</taxon>
        <taxon>Saccharomycetaceae</taxon>
        <taxon>Vanderwaltozyma</taxon>
    </lineage>
</organism>
<evidence type="ECO:0000256" key="5">
    <source>
        <dbReference type="ARBA" id="ARBA00022578"/>
    </source>
</evidence>
<dbReference type="PANTHER" id="PTHR42648">
    <property type="entry name" value="TRANSPOSASE, PUTATIVE-RELATED"/>
    <property type="match status" value="1"/>
</dbReference>
<dbReference type="SUPFAM" id="SSF53098">
    <property type="entry name" value="Ribonuclease H-like"/>
    <property type="match status" value="1"/>
</dbReference>
<evidence type="ECO:0000256" key="19">
    <source>
        <dbReference type="ARBA" id="ARBA00023242"/>
    </source>
</evidence>
<keyword evidence="19" id="KW-0539">Nucleus</keyword>
<dbReference type="HOGENOM" id="CLU_001650_20_4_1"/>
<dbReference type="GO" id="GO:0003887">
    <property type="term" value="F:DNA-directed DNA polymerase activity"/>
    <property type="evidence" value="ECO:0007669"/>
    <property type="project" value="UniProtKB-KW"/>
</dbReference>
<comment type="function">
    <text evidence="20">Reverse transcriptase/ribonuclease H (RT) is a multifunctional enzyme that catalyzes the conversion of the retro-elements RNA genome into dsDNA within the VLP. The enzyme displays a DNA polymerase activity that can copy either DNA or RNA templates, and a ribonuclease H (RNase H) activity that cleaves the RNA strand of RNA-DNA heteroduplexes during plus-strand synthesis and hydrolyzes RNA primers. The conversion leads to a linear dsDNA copy of the retrotransposon that includes long terminal repeats (LTRs) at both ends.</text>
</comment>